<name>A0A0P9DHM6_9CHLR</name>
<sequence>MNNAPLRILIMTPEMVPFAKTGGLADVAGALPKALRALGHDVRVAMPRYSRIDPARFPLEVVVPAYTVPMDEHDVTAELLHTSVPAPGSDVPVYMIDNQHYYDRDGIYMYEDDADRFIFFCRATLEGIKRLGWQPDIIHCHDWHTAIVPNWLKTIYKNDPFYAHTACVFTIHNLAYQGIFGYRVLEIAGVDEYGFIAHPDMPHLNDVVDFMGRGIYYADIINTVSPTYASEILEPAFGEGLDPLLRDRRERLYGVLNGIDTDLQNPASDPYIAAHYDLNNLAGKRACKLDLQRDAGLPTSPGTVVIGAISRLADLKGFDLIEQIAEPLLRHNDVQLIILGTGDQRHLDRLNQLRGRFPEQVALFNTFKAQLAQKIYAGSDIFLMPSRVEPCGLGQMIALRYGTIPVVRETGGLADTVRDYEPATG</sequence>
<dbReference type="AlphaFoldDB" id="A0A0P9DHM6"/>
<dbReference type="InterPro" id="IPR013534">
    <property type="entry name" value="Starch_synth_cat_dom"/>
</dbReference>
<dbReference type="Gene3D" id="3.40.50.2000">
    <property type="entry name" value="Glycogen Phosphorylase B"/>
    <property type="match status" value="2"/>
</dbReference>
<evidence type="ECO:0000256" key="4">
    <source>
        <dbReference type="ARBA" id="ARBA00022676"/>
    </source>
</evidence>
<dbReference type="Pfam" id="PF08323">
    <property type="entry name" value="Glyco_transf_5"/>
    <property type="match status" value="1"/>
</dbReference>
<dbReference type="CDD" id="cd03791">
    <property type="entry name" value="GT5_Glycogen_synthase_DULL1-like"/>
    <property type="match status" value="1"/>
</dbReference>
<comment type="catalytic activity">
    <reaction evidence="1">
        <text>[(1-&gt;4)-alpha-D-glucosyl](n) + ADP-alpha-D-glucose = [(1-&gt;4)-alpha-D-glucosyl](n+1) + ADP + H(+)</text>
        <dbReference type="Rhea" id="RHEA:18189"/>
        <dbReference type="Rhea" id="RHEA-COMP:9584"/>
        <dbReference type="Rhea" id="RHEA-COMP:9587"/>
        <dbReference type="ChEBI" id="CHEBI:15378"/>
        <dbReference type="ChEBI" id="CHEBI:15444"/>
        <dbReference type="ChEBI" id="CHEBI:57498"/>
        <dbReference type="ChEBI" id="CHEBI:456216"/>
        <dbReference type="EC" id="2.4.1.21"/>
    </reaction>
</comment>
<reference evidence="8 9" key="1">
    <citation type="submission" date="2015-09" db="EMBL/GenBank/DDBJ databases">
        <title>Draft genome sequence of Kouleothrix aurantiaca JCM 19913.</title>
        <authorList>
            <person name="Hemp J."/>
        </authorList>
    </citation>
    <scope>NUCLEOTIDE SEQUENCE [LARGE SCALE GENOMIC DNA]</scope>
    <source>
        <strain evidence="8 9">COM-B</strain>
    </source>
</reference>
<dbReference type="InterPro" id="IPR011835">
    <property type="entry name" value="GS/SS"/>
</dbReference>
<evidence type="ECO:0000256" key="3">
    <source>
        <dbReference type="ARBA" id="ARBA00012588"/>
    </source>
</evidence>
<dbReference type="GO" id="GO:0004373">
    <property type="term" value="F:alpha-1,4-glucan glucosyltransferase (UDP-glucose donor) activity"/>
    <property type="evidence" value="ECO:0007669"/>
    <property type="project" value="InterPro"/>
</dbReference>
<comment type="similarity">
    <text evidence="2">Belongs to the glycosyltransferase 1 family. Bacterial/plant glycogen synthase subfamily.</text>
</comment>
<dbReference type="Proteomes" id="UP000050509">
    <property type="component" value="Unassembled WGS sequence"/>
</dbReference>
<dbReference type="EC" id="2.4.1.21" evidence="3"/>
<evidence type="ECO:0000256" key="5">
    <source>
        <dbReference type="ARBA" id="ARBA00022679"/>
    </source>
</evidence>
<feature type="non-terminal residue" evidence="8">
    <location>
        <position position="425"/>
    </location>
</feature>
<keyword evidence="5" id="KW-0808">Transferase</keyword>
<dbReference type="Pfam" id="PF13692">
    <property type="entry name" value="Glyco_trans_1_4"/>
    <property type="match status" value="1"/>
</dbReference>
<organism evidence="8 9">
    <name type="scientific">Kouleothrix aurantiaca</name>
    <dbReference type="NCBI Taxonomy" id="186479"/>
    <lineage>
        <taxon>Bacteria</taxon>
        <taxon>Bacillati</taxon>
        <taxon>Chloroflexota</taxon>
        <taxon>Chloroflexia</taxon>
        <taxon>Chloroflexales</taxon>
        <taxon>Roseiflexineae</taxon>
        <taxon>Roseiflexaceae</taxon>
        <taxon>Kouleothrix</taxon>
    </lineage>
</organism>
<comment type="caution">
    <text evidence="8">The sequence shown here is derived from an EMBL/GenBank/DDBJ whole genome shotgun (WGS) entry which is preliminary data.</text>
</comment>
<accession>A0A0P9DHM6</accession>
<keyword evidence="6" id="KW-0320">Glycogen biosynthesis</keyword>
<dbReference type="NCBIfam" id="TIGR02095">
    <property type="entry name" value="glgA"/>
    <property type="match status" value="1"/>
</dbReference>
<dbReference type="SUPFAM" id="SSF53756">
    <property type="entry name" value="UDP-Glycosyltransferase/glycogen phosphorylase"/>
    <property type="match status" value="1"/>
</dbReference>
<protein>
    <recommendedName>
        <fullName evidence="3">starch synthase</fullName>
        <ecNumber evidence="3">2.4.1.21</ecNumber>
    </recommendedName>
</protein>
<evidence type="ECO:0000256" key="2">
    <source>
        <dbReference type="ARBA" id="ARBA00010281"/>
    </source>
</evidence>
<dbReference type="GO" id="GO:0005978">
    <property type="term" value="P:glycogen biosynthetic process"/>
    <property type="evidence" value="ECO:0007669"/>
    <property type="project" value="UniProtKB-KW"/>
</dbReference>
<evidence type="ECO:0000313" key="9">
    <source>
        <dbReference type="Proteomes" id="UP000050509"/>
    </source>
</evidence>
<keyword evidence="9" id="KW-1185">Reference proteome</keyword>
<gene>
    <name evidence="8" type="ORF">SE17_32735</name>
</gene>
<evidence type="ECO:0000256" key="1">
    <source>
        <dbReference type="ARBA" id="ARBA00001478"/>
    </source>
</evidence>
<dbReference type="HAMAP" id="MF_00484">
    <property type="entry name" value="Glycogen_synth"/>
    <property type="match status" value="1"/>
</dbReference>
<evidence type="ECO:0000256" key="6">
    <source>
        <dbReference type="ARBA" id="ARBA00023056"/>
    </source>
</evidence>
<proteinExistence type="inferred from homology"/>
<evidence type="ECO:0000259" key="7">
    <source>
        <dbReference type="Pfam" id="PF08323"/>
    </source>
</evidence>
<keyword evidence="4" id="KW-0328">Glycosyltransferase</keyword>
<feature type="domain" description="Starch synthase catalytic" evidence="7">
    <location>
        <begin position="7"/>
        <end position="246"/>
    </location>
</feature>
<dbReference type="GO" id="GO:0009011">
    <property type="term" value="F:alpha-1,4-glucan glucosyltransferase (ADP-glucose donor) activity"/>
    <property type="evidence" value="ECO:0007669"/>
    <property type="project" value="UniProtKB-EC"/>
</dbReference>
<dbReference type="EMBL" id="LJCR01001980">
    <property type="protein sequence ID" value="KPV49419.1"/>
    <property type="molecule type" value="Genomic_DNA"/>
</dbReference>
<dbReference type="PANTHER" id="PTHR45825">
    <property type="entry name" value="GRANULE-BOUND STARCH SYNTHASE 1, CHLOROPLASTIC/AMYLOPLASTIC"/>
    <property type="match status" value="1"/>
</dbReference>
<dbReference type="PANTHER" id="PTHR45825:SF11">
    <property type="entry name" value="ALPHA AMYLASE DOMAIN-CONTAINING PROTEIN"/>
    <property type="match status" value="1"/>
</dbReference>
<evidence type="ECO:0000313" key="8">
    <source>
        <dbReference type="EMBL" id="KPV49419.1"/>
    </source>
</evidence>